<sequence>MSDCNVFVRHMFPHTTQIVPCPLRDSTLCSAPGSDALAVESSNISFSDLGVNWPYAKDIYIRRRSVYTPILAESFHYGEEEIRDYFKNVSVGNSTVSEAEYKHVRVFSFIVDEYGRNLSLAYSTRDRGNEYYVSAFMALNGSFAIKALEPQELAPEFTVVTVRGPGLSFPAPSDDPVFYAQVNDTVVFENRV</sequence>
<dbReference type="Proteomes" id="UP000758155">
    <property type="component" value="Unassembled WGS sequence"/>
</dbReference>
<reference evidence="1" key="1">
    <citation type="submission" date="2019-04" db="EMBL/GenBank/DDBJ databases">
        <title>Sequencing of skin fungus with MAO and IRED activity.</title>
        <authorList>
            <person name="Marsaioli A.J."/>
            <person name="Bonatto J.M.C."/>
            <person name="Reis Junior O."/>
        </authorList>
    </citation>
    <scope>NUCLEOTIDE SEQUENCE</scope>
    <source>
        <strain evidence="1">28M1</strain>
    </source>
</reference>
<dbReference type="OrthoDB" id="3540210at2759"/>
<dbReference type="EMBL" id="SWKV01000101">
    <property type="protein sequence ID" value="KAF3032438.1"/>
    <property type="molecule type" value="Genomic_DNA"/>
</dbReference>
<name>A0A9P4WH92_9PLEO</name>
<dbReference type="AlphaFoldDB" id="A0A9P4WH92"/>
<comment type="caution">
    <text evidence="1">The sequence shown here is derived from an EMBL/GenBank/DDBJ whole genome shotgun (WGS) entry which is preliminary data.</text>
</comment>
<accession>A0A9P4WH92</accession>
<proteinExistence type="predicted"/>
<evidence type="ECO:0000313" key="1">
    <source>
        <dbReference type="EMBL" id="KAF3032438.1"/>
    </source>
</evidence>
<organism evidence="1 2">
    <name type="scientific">Didymella heteroderae</name>
    <dbReference type="NCBI Taxonomy" id="1769908"/>
    <lineage>
        <taxon>Eukaryota</taxon>
        <taxon>Fungi</taxon>
        <taxon>Dikarya</taxon>
        <taxon>Ascomycota</taxon>
        <taxon>Pezizomycotina</taxon>
        <taxon>Dothideomycetes</taxon>
        <taxon>Pleosporomycetidae</taxon>
        <taxon>Pleosporales</taxon>
        <taxon>Pleosporineae</taxon>
        <taxon>Didymellaceae</taxon>
        <taxon>Didymella</taxon>
    </lineage>
</organism>
<protein>
    <submittedName>
        <fullName evidence="1">Uncharacterized protein</fullName>
    </submittedName>
</protein>
<keyword evidence="2" id="KW-1185">Reference proteome</keyword>
<gene>
    <name evidence="1" type="ORF">E8E12_003442</name>
</gene>
<evidence type="ECO:0000313" key="2">
    <source>
        <dbReference type="Proteomes" id="UP000758155"/>
    </source>
</evidence>